<keyword evidence="7" id="KW-0446">Lipid-binding</keyword>
<comment type="caution">
    <text evidence="11">The sequence shown here is derived from an EMBL/GenBank/DDBJ whole genome shotgun (WGS) entry which is preliminary data.</text>
</comment>
<dbReference type="CDD" id="cd06867">
    <property type="entry name" value="PX_SNX41_42"/>
    <property type="match status" value="1"/>
</dbReference>
<evidence type="ECO:0000256" key="9">
    <source>
        <dbReference type="SAM" id="Coils"/>
    </source>
</evidence>
<evidence type="ECO:0000256" key="5">
    <source>
        <dbReference type="ARBA" id="ARBA00022927"/>
    </source>
</evidence>
<dbReference type="GO" id="GO:0042147">
    <property type="term" value="P:retrograde transport, endosome to Golgi"/>
    <property type="evidence" value="ECO:0007669"/>
    <property type="project" value="InterPro"/>
</dbReference>
<evidence type="ECO:0000256" key="2">
    <source>
        <dbReference type="ARBA" id="ARBA00010883"/>
    </source>
</evidence>
<dbReference type="GO" id="GO:0035091">
    <property type="term" value="F:phosphatidylinositol binding"/>
    <property type="evidence" value="ECO:0007669"/>
    <property type="project" value="InterPro"/>
</dbReference>
<dbReference type="EMBL" id="MCFI01000011">
    <property type="protein sequence ID" value="ORY81510.1"/>
    <property type="molecule type" value="Genomic_DNA"/>
</dbReference>
<dbReference type="AlphaFoldDB" id="A0A1Y2FC57"/>
<dbReference type="Pfam" id="PF00787">
    <property type="entry name" value="PX"/>
    <property type="match status" value="1"/>
</dbReference>
<dbReference type="InterPro" id="IPR001683">
    <property type="entry name" value="PX_dom"/>
</dbReference>
<proteinExistence type="inferred from homology"/>
<keyword evidence="3" id="KW-0813">Transport</keyword>
<dbReference type="InterPro" id="IPR036871">
    <property type="entry name" value="PX_dom_sf"/>
</dbReference>
<evidence type="ECO:0000256" key="6">
    <source>
        <dbReference type="ARBA" id="ARBA00023006"/>
    </source>
</evidence>
<keyword evidence="8" id="KW-0472">Membrane</keyword>
<dbReference type="OMA" id="CRRMKEV"/>
<dbReference type="InterPro" id="IPR051079">
    <property type="entry name" value="Sorting_Nexin_Autophagy"/>
</dbReference>
<keyword evidence="4" id="KW-0967">Endosome</keyword>
<dbReference type="GO" id="GO:0010008">
    <property type="term" value="C:endosome membrane"/>
    <property type="evidence" value="ECO:0007669"/>
    <property type="project" value="UniProtKB-SubCell"/>
</dbReference>
<dbReference type="PANTHER" id="PTHR46979">
    <property type="entry name" value="SORTING NEXIN-41"/>
    <property type="match status" value="1"/>
</dbReference>
<dbReference type="GO" id="GO:0006914">
    <property type="term" value="P:autophagy"/>
    <property type="evidence" value="ECO:0007669"/>
    <property type="project" value="UniProtKB-KW"/>
</dbReference>
<evidence type="ECO:0000313" key="11">
    <source>
        <dbReference type="EMBL" id="ORY81510.1"/>
    </source>
</evidence>
<keyword evidence="12" id="KW-1185">Reference proteome</keyword>
<gene>
    <name evidence="11" type="ORF">BCR37DRAFT_393367</name>
</gene>
<evidence type="ECO:0000256" key="3">
    <source>
        <dbReference type="ARBA" id="ARBA00022448"/>
    </source>
</evidence>
<dbReference type="GO" id="GO:0015031">
    <property type="term" value="P:protein transport"/>
    <property type="evidence" value="ECO:0007669"/>
    <property type="project" value="UniProtKB-KW"/>
</dbReference>
<evidence type="ECO:0000256" key="8">
    <source>
        <dbReference type="ARBA" id="ARBA00023136"/>
    </source>
</evidence>
<comment type="subcellular location">
    <subcellularLocation>
        <location evidence="1">Endosome membrane</location>
        <topology evidence="1">Peripheral membrane protein</topology>
    </subcellularLocation>
</comment>
<dbReference type="PANTHER" id="PTHR46979:SF2">
    <property type="entry name" value="SORTING NEXIN-41"/>
    <property type="match status" value="1"/>
</dbReference>
<protein>
    <recommendedName>
        <fullName evidence="10">PX domain-containing protein</fullName>
    </recommendedName>
</protein>
<dbReference type="SUPFAM" id="SSF64268">
    <property type="entry name" value="PX domain"/>
    <property type="match status" value="1"/>
</dbReference>
<reference evidence="11 12" key="1">
    <citation type="submission" date="2016-07" db="EMBL/GenBank/DDBJ databases">
        <title>Pervasive Adenine N6-methylation of Active Genes in Fungi.</title>
        <authorList>
            <consortium name="DOE Joint Genome Institute"/>
            <person name="Mondo S.J."/>
            <person name="Dannebaum R.O."/>
            <person name="Kuo R.C."/>
            <person name="Labutti K."/>
            <person name="Haridas S."/>
            <person name="Kuo A."/>
            <person name="Salamov A."/>
            <person name="Ahrendt S.R."/>
            <person name="Lipzen A."/>
            <person name="Sullivan W."/>
            <person name="Andreopoulos W.B."/>
            <person name="Clum A."/>
            <person name="Lindquist E."/>
            <person name="Daum C."/>
            <person name="Ramamoorthy G.K."/>
            <person name="Gryganskyi A."/>
            <person name="Culley D."/>
            <person name="Magnuson J.K."/>
            <person name="James T.Y."/>
            <person name="O'Malley M.A."/>
            <person name="Stajich J.E."/>
            <person name="Spatafora J.W."/>
            <person name="Visel A."/>
            <person name="Grigoriev I.V."/>
        </authorList>
    </citation>
    <scope>NUCLEOTIDE SEQUENCE [LARGE SCALE GENOMIC DNA]</scope>
    <source>
        <strain evidence="11 12">12-1054</strain>
    </source>
</reference>
<dbReference type="STRING" id="56484.A0A1Y2FC57"/>
<organism evidence="11 12">
    <name type="scientific">Protomyces lactucae-debilis</name>
    <dbReference type="NCBI Taxonomy" id="2754530"/>
    <lineage>
        <taxon>Eukaryota</taxon>
        <taxon>Fungi</taxon>
        <taxon>Dikarya</taxon>
        <taxon>Ascomycota</taxon>
        <taxon>Taphrinomycotina</taxon>
        <taxon>Taphrinomycetes</taxon>
        <taxon>Taphrinales</taxon>
        <taxon>Protomycetaceae</taxon>
        <taxon>Protomyces</taxon>
    </lineage>
</organism>
<name>A0A1Y2FC57_PROLT</name>
<dbReference type="RefSeq" id="XP_040724886.1">
    <property type="nucleotide sequence ID" value="XM_040871296.1"/>
</dbReference>
<dbReference type="SMART" id="SM00312">
    <property type="entry name" value="PX"/>
    <property type="match status" value="1"/>
</dbReference>
<dbReference type="InterPro" id="IPR027267">
    <property type="entry name" value="AH/BAR_dom_sf"/>
</dbReference>
<dbReference type="Proteomes" id="UP000193685">
    <property type="component" value="Unassembled WGS sequence"/>
</dbReference>
<sequence length="542" mass="60473">MSHFEDNNPFDDSDRPAFLNISSPTMTAESADEPTQLAAPGQHSKDHVSTFSNMRRASSSFQGRCQRIDQILPFLEAGGTIHIIDAGKNMEGAGGAFITYTIRTGDLEVRRRYSEFESLRASLARLYPCMIVPPIPEKQSVTEYVSGTARARENVPTIEHRKRMLETFLQRSARHSHLRKERVLHKFLDPNVSWSEVLTSPPISLLPKNILRAPPNDPASAHDDPAYANLPIPAHTSKASKTATDPVSVRLLAVEKNSKEFEGLLASTLEKTNRRTLKRFNDLSVEYNELGGDFNAFSLSEPPQLASSIEKLGQACDETYLSTSNLVFTLSNAFTEPLGEQTQMLAIVRQVLKYRRQKMTQVEQAGELLAAKRAQLEQLERSEQEAKRIDGALNRLGEPAAGEFPPTHDPAPVAAQSETLARKPASTPLSVGSFKFGLGKLNHAIHSLTDTDPALTRRQKIGATRELIAALEVAEQNSVRDLKYVDETISQEVETWEDSRREDWRRLMESVGVAYVAWARKALESWTEALQTIEDVPAHEYF</sequence>
<evidence type="ECO:0000313" key="12">
    <source>
        <dbReference type="Proteomes" id="UP000193685"/>
    </source>
</evidence>
<evidence type="ECO:0000256" key="7">
    <source>
        <dbReference type="ARBA" id="ARBA00023121"/>
    </source>
</evidence>
<dbReference type="Gene3D" id="3.30.1520.10">
    <property type="entry name" value="Phox-like domain"/>
    <property type="match status" value="1"/>
</dbReference>
<evidence type="ECO:0000256" key="1">
    <source>
        <dbReference type="ARBA" id="ARBA00004481"/>
    </source>
</evidence>
<dbReference type="InterPro" id="IPR044106">
    <property type="entry name" value="PX_Snx41/Atg20"/>
</dbReference>
<dbReference type="GO" id="GO:0005829">
    <property type="term" value="C:cytosol"/>
    <property type="evidence" value="ECO:0007669"/>
    <property type="project" value="GOC"/>
</dbReference>
<dbReference type="GeneID" id="63787895"/>
<feature type="domain" description="PX" evidence="10">
    <location>
        <begin position="76"/>
        <end position="195"/>
    </location>
</feature>
<dbReference type="OrthoDB" id="289314at2759"/>
<keyword evidence="5" id="KW-0653">Protein transport</keyword>
<evidence type="ECO:0000256" key="4">
    <source>
        <dbReference type="ARBA" id="ARBA00022753"/>
    </source>
</evidence>
<keyword evidence="9" id="KW-0175">Coiled coil</keyword>
<feature type="coiled-coil region" evidence="9">
    <location>
        <begin position="362"/>
        <end position="389"/>
    </location>
</feature>
<dbReference type="Gene3D" id="1.20.1270.60">
    <property type="entry name" value="Arfaptin homology (AH) domain/BAR domain"/>
    <property type="match status" value="2"/>
</dbReference>
<accession>A0A1Y2FC57</accession>
<dbReference type="PROSITE" id="PS50195">
    <property type="entry name" value="PX"/>
    <property type="match status" value="1"/>
</dbReference>
<evidence type="ECO:0000259" key="10">
    <source>
        <dbReference type="PROSITE" id="PS50195"/>
    </source>
</evidence>
<comment type="similarity">
    <text evidence="2">Belongs to the sorting nexin family.</text>
</comment>
<keyword evidence="6" id="KW-0072">Autophagy</keyword>